<dbReference type="GeneID" id="19977833"/>
<dbReference type="PANTHER" id="PTHR15414:SF0">
    <property type="entry name" value="ENDOPLASMIC RETICULUM LECTIN 1"/>
    <property type="match status" value="1"/>
</dbReference>
<name>W2S8R0_CYPE1</name>
<protein>
    <recommendedName>
        <fullName evidence="7">Endoplasmic reticulum lectin</fullName>
    </recommendedName>
    <alternativeName>
        <fullName evidence="7">Protein OS-9 homolog</fullName>
    </alternativeName>
</protein>
<sequence>MIWSILTLAALASVPAHASETTFSVNDDLFAFPQYEVVFDDSYITLDEAVRSLDRSELEKAEARESKDVSLPSRSESFASESSGPAAEVDYEILTSGDQAYFCKIPIVKRSTNNQTEEKATESEVQKELARAADKGRELLSGMQGSQCLFYSTGWWTYSLCYNQQVRQFHALSPGQTGGRVWPPQEDPTTPAFVLGKVDGTTKDPAAPDQQSQNSVSTELQTKSETSYLVQKLEGGTSCDLTGKNRKIEIEFHCNPQLTDRIGWIKETSTCSYLMIVYTPRLCSDVAFLPPKESKAHSITCQQILTEDQVPEWKALRKEEAKLVEQGAEPPLVVGGVQVGAMTYSKDGKKLERGRIVLTQDERAETIAMQKDGKVSAISKADLKKLELDPADIEKFRKELEKLAGSKDWKIERLDDVDGQIQLRGVVSEDEKADTAKANKQEDTAKPAGEEADETGSEEEFKEEI</sequence>
<organism evidence="11 12">
    <name type="scientific">Cyphellophora europaea (strain CBS 101466)</name>
    <name type="common">Phialophora europaea</name>
    <dbReference type="NCBI Taxonomy" id="1220924"/>
    <lineage>
        <taxon>Eukaryota</taxon>
        <taxon>Fungi</taxon>
        <taxon>Dikarya</taxon>
        <taxon>Ascomycota</taxon>
        <taxon>Pezizomycotina</taxon>
        <taxon>Eurotiomycetes</taxon>
        <taxon>Chaetothyriomycetidae</taxon>
        <taxon>Chaetothyriales</taxon>
        <taxon>Cyphellophoraceae</taxon>
        <taxon>Cyphellophora</taxon>
    </lineage>
</organism>
<dbReference type="GO" id="GO:0030246">
    <property type="term" value="F:carbohydrate binding"/>
    <property type="evidence" value="ECO:0007669"/>
    <property type="project" value="UniProtKB-UniRule"/>
</dbReference>
<dbReference type="InterPro" id="IPR012913">
    <property type="entry name" value="OS9-like_dom"/>
</dbReference>
<feature type="chain" id="PRO_5004824223" description="Endoplasmic reticulum lectin" evidence="9">
    <location>
        <begin position="19"/>
        <end position="465"/>
    </location>
</feature>
<dbReference type="RefSeq" id="XP_008713387.1">
    <property type="nucleotide sequence ID" value="XM_008715165.1"/>
</dbReference>
<gene>
    <name evidence="11" type="ORF">HMPREF1541_10494</name>
</gene>
<evidence type="ECO:0000256" key="9">
    <source>
        <dbReference type="SAM" id="SignalP"/>
    </source>
</evidence>
<dbReference type="PROSITE" id="PS51914">
    <property type="entry name" value="MRH"/>
    <property type="match status" value="1"/>
</dbReference>
<evidence type="ECO:0000256" key="6">
    <source>
        <dbReference type="ARBA" id="ARBA00023157"/>
    </source>
</evidence>
<dbReference type="InParanoid" id="W2S8R0"/>
<dbReference type="GO" id="GO:0030970">
    <property type="term" value="P:retrograde protein transport, ER to cytosol"/>
    <property type="evidence" value="ECO:0007669"/>
    <property type="project" value="TreeGrafter"/>
</dbReference>
<keyword evidence="3 9" id="KW-0732">Signal</keyword>
<evidence type="ECO:0000313" key="11">
    <source>
        <dbReference type="EMBL" id="ETN44314.1"/>
    </source>
</evidence>
<feature type="region of interest" description="Disordered" evidence="8">
    <location>
        <begin position="61"/>
        <end position="83"/>
    </location>
</feature>
<feature type="signal peptide" evidence="9">
    <location>
        <begin position="1"/>
        <end position="18"/>
    </location>
</feature>
<dbReference type="Gene3D" id="2.70.130.10">
    <property type="entry name" value="Mannose-6-phosphate receptor binding domain"/>
    <property type="match status" value="1"/>
</dbReference>
<feature type="compositionally biased region" description="Low complexity" evidence="8">
    <location>
        <begin position="70"/>
        <end position="83"/>
    </location>
</feature>
<feature type="region of interest" description="Disordered" evidence="8">
    <location>
        <begin position="425"/>
        <end position="465"/>
    </location>
</feature>
<evidence type="ECO:0000256" key="3">
    <source>
        <dbReference type="ARBA" id="ARBA00022729"/>
    </source>
</evidence>
<reference evidence="11 12" key="1">
    <citation type="submission" date="2013-03" db="EMBL/GenBank/DDBJ databases">
        <title>The Genome Sequence of Phialophora europaea CBS 101466.</title>
        <authorList>
            <consortium name="The Broad Institute Genomics Platform"/>
            <person name="Cuomo C."/>
            <person name="de Hoog S."/>
            <person name="Gorbushina A."/>
            <person name="Walker B."/>
            <person name="Young S.K."/>
            <person name="Zeng Q."/>
            <person name="Gargeya S."/>
            <person name="Fitzgerald M."/>
            <person name="Haas B."/>
            <person name="Abouelleil A."/>
            <person name="Allen A.W."/>
            <person name="Alvarado L."/>
            <person name="Arachchi H.M."/>
            <person name="Berlin A.M."/>
            <person name="Chapman S.B."/>
            <person name="Gainer-Dewar J."/>
            <person name="Goldberg J."/>
            <person name="Griggs A."/>
            <person name="Gujja S."/>
            <person name="Hansen M."/>
            <person name="Howarth C."/>
            <person name="Imamovic A."/>
            <person name="Ireland A."/>
            <person name="Larimer J."/>
            <person name="McCowan C."/>
            <person name="Murphy C."/>
            <person name="Pearson M."/>
            <person name="Poon T.W."/>
            <person name="Priest M."/>
            <person name="Roberts A."/>
            <person name="Saif S."/>
            <person name="Shea T."/>
            <person name="Sisk P."/>
            <person name="Sykes S."/>
            <person name="Wortman J."/>
            <person name="Nusbaum C."/>
            <person name="Birren B."/>
        </authorList>
    </citation>
    <scope>NUCLEOTIDE SEQUENCE [LARGE SCALE GENOMIC DNA]</scope>
    <source>
        <strain evidence="11 12">CBS 101466</strain>
    </source>
</reference>
<dbReference type="eggNOG" id="KOG3394">
    <property type="taxonomic scope" value="Eukaryota"/>
</dbReference>
<evidence type="ECO:0000259" key="10">
    <source>
        <dbReference type="PROSITE" id="PS51914"/>
    </source>
</evidence>
<evidence type="ECO:0000256" key="4">
    <source>
        <dbReference type="ARBA" id="ARBA00022734"/>
    </source>
</evidence>
<proteinExistence type="inferred from homology"/>
<feature type="compositionally biased region" description="Polar residues" evidence="8">
    <location>
        <begin position="209"/>
        <end position="221"/>
    </location>
</feature>
<keyword evidence="12" id="KW-1185">Reference proteome</keyword>
<dbReference type="AlphaFoldDB" id="W2S8R0"/>
<feature type="compositionally biased region" description="Acidic residues" evidence="8">
    <location>
        <begin position="450"/>
        <end position="465"/>
    </location>
</feature>
<dbReference type="PANTHER" id="PTHR15414">
    <property type="entry name" value="OS-9-RELATED"/>
    <property type="match status" value="1"/>
</dbReference>
<evidence type="ECO:0000256" key="2">
    <source>
        <dbReference type="ARBA" id="ARBA00009918"/>
    </source>
</evidence>
<evidence type="ECO:0000313" key="12">
    <source>
        <dbReference type="Proteomes" id="UP000030752"/>
    </source>
</evidence>
<dbReference type="InterPro" id="IPR045149">
    <property type="entry name" value="OS-9-like"/>
</dbReference>
<comment type="similarity">
    <text evidence="2 7">Belongs to the OS-9 family.</text>
</comment>
<evidence type="ECO:0000256" key="1">
    <source>
        <dbReference type="ARBA" id="ARBA00004367"/>
    </source>
</evidence>
<accession>W2S8R0</accession>
<dbReference type="InterPro" id="IPR009011">
    <property type="entry name" value="Man6P_isomerase_rcpt-bd_dom_sf"/>
</dbReference>
<keyword evidence="7" id="KW-0472">Membrane</keyword>
<keyword evidence="4 7" id="KW-0430">Lectin</keyword>
<evidence type="ECO:0000256" key="7">
    <source>
        <dbReference type="RuleBase" id="RU369099"/>
    </source>
</evidence>
<dbReference type="HOGENOM" id="CLU_025069_0_0_1"/>
<feature type="domain" description="MRH" evidence="10">
    <location>
        <begin position="146"/>
        <end position="285"/>
    </location>
</feature>
<dbReference type="Pfam" id="PF07915">
    <property type="entry name" value="PRKCSH"/>
    <property type="match status" value="1"/>
</dbReference>
<dbReference type="GO" id="GO:0005789">
    <property type="term" value="C:endoplasmic reticulum membrane"/>
    <property type="evidence" value="ECO:0007669"/>
    <property type="project" value="UniProtKB-SubCell"/>
</dbReference>
<dbReference type="SUPFAM" id="SSF50911">
    <property type="entry name" value="Mannose 6-phosphate receptor domain"/>
    <property type="match status" value="1"/>
</dbReference>
<dbReference type="InterPro" id="IPR044865">
    <property type="entry name" value="MRH_dom"/>
</dbReference>
<feature type="region of interest" description="Disordered" evidence="8">
    <location>
        <begin position="177"/>
        <end position="221"/>
    </location>
</feature>
<evidence type="ECO:0000256" key="5">
    <source>
        <dbReference type="ARBA" id="ARBA00022824"/>
    </source>
</evidence>
<feature type="compositionally biased region" description="Basic and acidic residues" evidence="8">
    <location>
        <begin position="427"/>
        <end position="449"/>
    </location>
</feature>
<dbReference type="STRING" id="1220924.W2S8R0"/>
<dbReference type="OrthoDB" id="448954at2759"/>
<evidence type="ECO:0000256" key="8">
    <source>
        <dbReference type="SAM" id="MobiDB-lite"/>
    </source>
</evidence>
<dbReference type="EMBL" id="KB822715">
    <property type="protein sequence ID" value="ETN44314.1"/>
    <property type="molecule type" value="Genomic_DNA"/>
</dbReference>
<dbReference type="GO" id="GO:0005788">
    <property type="term" value="C:endoplasmic reticulum lumen"/>
    <property type="evidence" value="ECO:0007669"/>
    <property type="project" value="UniProtKB-UniRule"/>
</dbReference>
<keyword evidence="5 7" id="KW-0256">Endoplasmic reticulum</keyword>
<dbReference type="GO" id="GO:0030968">
    <property type="term" value="P:endoplasmic reticulum unfolded protein response"/>
    <property type="evidence" value="ECO:0007669"/>
    <property type="project" value="UniProtKB-UniRule"/>
</dbReference>
<comment type="subcellular location">
    <subcellularLocation>
        <location evidence="1 7">Endoplasmic reticulum membrane</location>
        <topology evidence="1 7">Peripheral membrane protein</topology>
        <orientation evidence="1 7">Lumenal side</orientation>
    </subcellularLocation>
</comment>
<comment type="function">
    <text evidence="7">Lectin involved in the quality control of the secretory pathway. As a member of the endoplasmic reticulum-associated degradation lumenal (ERAD-L) surveillance system, targets misfolded endoplasmic reticulum lumenal glycoproteins for degradation.</text>
</comment>
<keyword evidence="6" id="KW-1015">Disulfide bond</keyword>
<dbReference type="Proteomes" id="UP000030752">
    <property type="component" value="Unassembled WGS sequence"/>
</dbReference>
<dbReference type="VEuPathDB" id="FungiDB:HMPREF1541_10494"/>